<dbReference type="PROSITE" id="PS50109">
    <property type="entry name" value="HIS_KIN"/>
    <property type="match status" value="1"/>
</dbReference>
<evidence type="ECO:0000256" key="3">
    <source>
        <dbReference type="ARBA" id="ARBA00012438"/>
    </source>
</evidence>
<feature type="domain" description="HPt" evidence="22">
    <location>
        <begin position="861"/>
        <end position="949"/>
    </location>
</feature>
<evidence type="ECO:0000259" key="19">
    <source>
        <dbReference type="PROSITE" id="PS50109"/>
    </source>
</evidence>
<dbReference type="Pfam" id="PF09984">
    <property type="entry name" value="sCache_4"/>
    <property type="match status" value="1"/>
</dbReference>
<evidence type="ECO:0000256" key="7">
    <source>
        <dbReference type="ARBA" id="ARBA00022679"/>
    </source>
</evidence>
<keyword evidence="10 23" id="KW-0418">Kinase</keyword>
<dbReference type="STRING" id="650891.SAMN05216203_2765"/>
<evidence type="ECO:0000256" key="4">
    <source>
        <dbReference type="ARBA" id="ARBA00022475"/>
    </source>
</evidence>
<sequence length="970" mass="107610">MARPMRRWGIRKKVLVVTLVPTLVTTVLLGLFFTWSWVQNINQLLDDRGDSLSRQLAAAAEYGMFTANRSLLSSLSNALLEEQDVRSITFYDASRERLLHTGPASTFKRPEGFPEGSSIFRRPSAGNTVFMAPVYLQDLMLENLLDLQARDSSANAMEPIGWAAVEMSHVRTEKETWKALFISLLVIVTGVLLSLVIALRLSRSFTDPVFELNRAVAKLKEGHLDTRVHTGAGPEFEQLESGLNAMAEELSQAQAEMQQNIDQATEDLRETLETIEIQNIELDFARKEALEASRIKSEFLANMSHEIRTPLNGIIGFTELLLKSPMQKQQAEHLNTIRKSSEILLTIINDILDFSKIEAGKLILDRVPFQLRDIIEDVMVMLAPAAHGKNLDLVQLVYADVPDNIMGDPLRVKQVITNLVNNAIKFTQTGEVVLRASLEEEDTEHNQVTLRLSITDSGVGLSRAQQQSLFNAFSQADASTARQYGGTGLGLVISKRLVEEMGGTIGLESELGKGSTFWFTLTAELSASTEAPIPHDALRGERVIYLEQQKTTGLAVEHILRDWGIAITRANSPGELLEQVEEAQQEQSGYALAMVGITRHLLNSSQYRDLIRTLEVDRDCRTLLLTPTLETHDTVLTGLASGHLIKPICRGPLYDELLMLVHGIDTRNTVVAAPSRQMALPEPGNRPGAPARPRVMAVDDNEANLKLVLTLLKDCGIPAEGAANGFEALSKARSQTFDLIFMDLQMPGMDGVETTARLRGLDDNHHRTAVIALTAHALADEQDRLMQQGFDGYLAKPVNSRQLLETLTDFTGYRHAGQQAGEGYAEIAEFRDTRRPLRPSTRRRQKTCVDVDESIRLAAGKPDLAEELFSMLLEQLGPDQETIRAAWSAGDLDTVLECVHKLHGATRYCGVPELRDASAQFETALKRQSDGMETLCQNLLAAMERLQVWGDQTDWQALFRASEQMNPVNP</sequence>
<dbReference type="Pfam" id="PF01627">
    <property type="entry name" value="Hpt"/>
    <property type="match status" value="1"/>
</dbReference>
<comment type="catalytic activity">
    <reaction evidence="1">
        <text>ATP + protein L-histidine = ADP + protein N-phospho-L-histidine.</text>
        <dbReference type="EC" id="2.7.13.3"/>
    </reaction>
</comment>
<dbReference type="GO" id="GO:0005886">
    <property type="term" value="C:plasma membrane"/>
    <property type="evidence" value="ECO:0007669"/>
    <property type="project" value="UniProtKB-SubCell"/>
</dbReference>
<feature type="modified residue" description="Phosphohistidine" evidence="15">
    <location>
        <position position="900"/>
    </location>
</feature>
<proteinExistence type="predicted"/>
<evidence type="ECO:0000256" key="12">
    <source>
        <dbReference type="ARBA" id="ARBA00022989"/>
    </source>
</evidence>
<evidence type="ECO:0000256" key="2">
    <source>
        <dbReference type="ARBA" id="ARBA00004429"/>
    </source>
</evidence>
<dbReference type="SMART" id="SM00388">
    <property type="entry name" value="HisKA"/>
    <property type="match status" value="1"/>
</dbReference>
<keyword evidence="6 16" id="KW-0597">Phosphoprotein</keyword>
<reference evidence="23 24" key="1">
    <citation type="submission" date="2016-10" db="EMBL/GenBank/DDBJ databases">
        <authorList>
            <person name="de Groot N.N."/>
        </authorList>
    </citation>
    <scope>NUCLEOTIDE SEQUENCE [LARGE SCALE GENOMIC DNA]</scope>
    <source>
        <strain evidence="23 24">CGMCC 1.9167</strain>
    </source>
</reference>
<dbReference type="InterPro" id="IPR036641">
    <property type="entry name" value="HPT_dom_sf"/>
</dbReference>
<dbReference type="SUPFAM" id="SSF158472">
    <property type="entry name" value="HAMP domain-like"/>
    <property type="match status" value="1"/>
</dbReference>
<dbReference type="PROSITE" id="PS50110">
    <property type="entry name" value="RESPONSE_REGULATORY"/>
    <property type="match status" value="1"/>
</dbReference>
<dbReference type="EMBL" id="FOYW01000002">
    <property type="protein sequence ID" value="SFR75137.1"/>
    <property type="molecule type" value="Genomic_DNA"/>
</dbReference>
<dbReference type="InterPro" id="IPR003660">
    <property type="entry name" value="HAMP_dom"/>
</dbReference>
<evidence type="ECO:0000313" key="24">
    <source>
        <dbReference type="Proteomes" id="UP000198644"/>
    </source>
</evidence>
<dbReference type="CDD" id="cd16922">
    <property type="entry name" value="HATPase_EvgS-ArcB-TorS-like"/>
    <property type="match status" value="1"/>
</dbReference>
<feature type="coiled-coil region" evidence="17">
    <location>
        <begin position="236"/>
        <end position="288"/>
    </location>
</feature>
<dbReference type="Gene3D" id="3.40.50.2300">
    <property type="match status" value="1"/>
</dbReference>
<dbReference type="Proteomes" id="UP000198644">
    <property type="component" value="Unassembled WGS sequence"/>
</dbReference>
<feature type="domain" description="Response regulatory" evidence="20">
    <location>
        <begin position="694"/>
        <end position="811"/>
    </location>
</feature>
<dbReference type="CDD" id="cd00082">
    <property type="entry name" value="HisKA"/>
    <property type="match status" value="1"/>
</dbReference>
<organism evidence="23 24">
    <name type="scientific">Marinobacter daqiaonensis</name>
    <dbReference type="NCBI Taxonomy" id="650891"/>
    <lineage>
        <taxon>Bacteria</taxon>
        <taxon>Pseudomonadati</taxon>
        <taxon>Pseudomonadota</taxon>
        <taxon>Gammaproteobacteria</taxon>
        <taxon>Pseudomonadales</taxon>
        <taxon>Marinobacteraceae</taxon>
        <taxon>Marinobacter</taxon>
    </lineage>
</organism>
<dbReference type="SUPFAM" id="SSF47226">
    <property type="entry name" value="Histidine-containing phosphotransfer domain, HPT domain"/>
    <property type="match status" value="1"/>
</dbReference>
<evidence type="ECO:0000313" key="23">
    <source>
        <dbReference type="EMBL" id="SFR75137.1"/>
    </source>
</evidence>
<dbReference type="SMART" id="SM00304">
    <property type="entry name" value="HAMP"/>
    <property type="match status" value="1"/>
</dbReference>
<keyword evidence="7" id="KW-0808">Transferase</keyword>
<dbReference type="Gene3D" id="1.10.287.130">
    <property type="match status" value="1"/>
</dbReference>
<dbReference type="SUPFAM" id="SSF52172">
    <property type="entry name" value="CheY-like"/>
    <property type="match status" value="2"/>
</dbReference>
<dbReference type="Pfam" id="PF02518">
    <property type="entry name" value="HATPase_c"/>
    <property type="match status" value="1"/>
</dbReference>
<dbReference type="InterPro" id="IPR004358">
    <property type="entry name" value="Sig_transdc_His_kin-like_C"/>
</dbReference>
<dbReference type="PANTHER" id="PTHR45339:SF1">
    <property type="entry name" value="HYBRID SIGNAL TRANSDUCTION HISTIDINE KINASE J"/>
    <property type="match status" value="1"/>
</dbReference>
<dbReference type="SUPFAM" id="SSF55874">
    <property type="entry name" value="ATPase domain of HSP90 chaperone/DNA topoisomerase II/histidine kinase"/>
    <property type="match status" value="1"/>
</dbReference>
<dbReference type="GO" id="GO:0005524">
    <property type="term" value="F:ATP binding"/>
    <property type="evidence" value="ECO:0007669"/>
    <property type="project" value="UniProtKB-KW"/>
</dbReference>
<dbReference type="PROSITE" id="PS50894">
    <property type="entry name" value="HPT"/>
    <property type="match status" value="1"/>
</dbReference>
<dbReference type="SUPFAM" id="SSF47384">
    <property type="entry name" value="Homodimeric domain of signal transducing histidine kinase"/>
    <property type="match status" value="1"/>
</dbReference>
<dbReference type="CDD" id="cd17546">
    <property type="entry name" value="REC_hyHK_CKI1_RcsC-like"/>
    <property type="match status" value="1"/>
</dbReference>
<dbReference type="GO" id="GO:0071474">
    <property type="term" value="P:cellular hyperosmotic response"/>
    <property type="evidence" value="ECO:0007669"/>
    <property type="project" value="TreeGrafter"/>
</dbReference>
<evidence type="ECO:0000256" key="5">
    <source>
        <dbReference type="ARBA" id="ARBA00022519"/>
    </source>
</evidence>
<feature type="transmembrane region" description="Helical" evidence="18">
    <location>
        <begin position="14"/>
        <end position="38"/>
    </location>
</feature>
<dbReference type="FunFam" id="1.10.287.130:FF:000003">
    <property type="entry name" value="Histidine kinase"/>
    <property type="match status" value="1"/>
</dbReference>
<evidence type="ECO:0000256" key="1">
    <source>
        <dbReference type="ARBA" id="ARBA00000085"/>
    </source>
</evidence>
<name>A0A1I6J870_9GAMM</name>
<dbReference type="Pfam" id="PF00072">
    <property type="entry name" value="Response_reg"/>
    <property type="match status" value="1"/>
</dbReference>
<dbReference type="Gene3D" id="1.20.120.160">
    <property type="entry name" value="HPT domain"/>
    <property type="match status" value="1"/>
</dbReference>
<keyword evidence="4" id="KW-1003">Cell membrane</keyword>
<keyword evidence="17" id="KW-0175">Coiled coil</keyword>
<evidence type="ECO:0000256" key="15">
    <source>
        <dbReference type="PROSITE-ProRule" id="PRU00110"/>
    </source>
</evidence>
<dbReference type="InterPro" id="IPR003594">
    <property type="entry name" value="HATPase_dom"/>
</dbReference>
<keyword evidence="9" id="KW-0547">Nucleotide-binding</keyword>
<evidence type="ECO:0000256" key="16">
    <source>
        <dbReference type="PROSITE-ProRule" id="PRU00169"/>
    </source>
</evidence>
<dbReference type="SMART" id="SM00387">
    <property type="entry name" value="HATPase_c"/>
    <property type="match status" value="1"/>
</dbReference>
<dbReference type="CDD" id="cd00088">
    <property type="entry name" value="HPT"/>
    <property type="match status" value="1"/>
</dbReference>
<dbReference type="EC" id="2.7.13.3" evidence="3"/>
<evidence type="ECO:0000256" key="11">
    <source>
        <dbReference type="ARBA" id="ARBA00022840"/>
    </source>
</evidence>
<evidence type="ECO:0000256" key="18">
    <source>
        <dbReference type="SAM" id="Phobius"/>
    </source>
</evidence>
<keyword evidence="11" id="KW-0067">ATP-binding</keyword>
<evidence type="ECO:0000259" key="21">
    <source>
        <dbReference type="PROSITE" id="PS50885"/>
    </source>
</evidence>
<evidence type="ECO:0000256" key="8">
    <source>
        <dbReference type="ARBA" id="ARBA00022692"/>
    </source>
</evidence>
<keyword evidence="5" id="KW-0997">Cell inner membrane</keyword>
<feature type="domain" description="HAMP" evidence="21">
    <location>
        <begin position="203"/>
        <end position="255"/>
    </location>
</feature>
<dbReference type="SMART" id="SM00448">
    <property type="entry name" value="REC"/>
    <property type="match status" value="1"/>
</dbReference>
<evidence type="ECO:0000256" key="9">
    <source>
        <dbReference type="ARBA" id="ARBA00022741"/>
    </source>
</evidence>
<evidence type="ECO:0000256" key="14">
    <source>
        <dbReference type="ARBA" id="ARBA00023136"/>
    </source>
</evidence>
<dbReference type="CDD" id="cd06225">
    <property type="entry name" value="HAMP"/>
    <property type="match status" value="1"/>
</dbReference>
<evidence type="ECO:0000259" key="20">
    <source>
        <dbReference type="PROSITE" id="PS50110"/>
    </source>
</evidence>
<dbReference type="InterPro" id="IPR036097">
    <property type="entry name" value="HisK_dim/P_sf"/>
</dbReference>
<evidence type="ECO:0000256" key="17">
    <source>
        <dbReference type="SAM" id="Coils"/>
    </source>
</evidence>
<dbReference type="InterPro" id="IPR019247">
    <property type="entry name" value="Histidine_kinase_BarA_N"/>
</dbReference>
<feature type="modified residue" description="4-aspartylphosphate" evidence="16">
    <location>
        <position position="743"/>
    </location>
</feature>
<accession>A0A1I6J870</accession>
<dbReference type="PRINTS" id="PR00344">
    <property type="entry name" value="BCTRLSENSOR"/>
</dbReference>
<keyword evidence="14 18" id="KW-0472">Membrane</keyword>
<protein>
    <recommendedName>
        <fullName evidence="3">histidine kinase</fullName>
        <ecNumber evidence="3">2.7.13.3</ecNumber>
    </recommendedName>
</protein>
<feature type="domain" description="Histidine kinase" evidence="19">
    <location>
        <begin position="302"/>
        <end position="525"/>
    </location>
</feature>
<dbReference type="InterPro" id="IPR008207">
    <property type="entry name" value="Sig_transdc_His_kin_Hpt_dom"/>
</dbReference>
<keyword evidence="13" id="KW-0902">Two-component regulatory system</keyword>
<dbReference type="Gene3D" id="3.30.565.10">
    <property type="entry name" value="Histidine kinase-like ATPase, C-terminal domain"/>
    <property type="match status" value="1"/>
</dbReference>
<dbReference type="PROSITE" id="PS50885">
    <property type="entry name" value="HAMP"/>
    <property type="match status" value="1"/>
</dbReference>
<keyword evidence="12 18" id="KW-1133">Transmembrane helix</keyword>
<dbReference type="InterPro" id="IPR036890">
    <property type="entry name" value="HATPase_C_sf"/>
</dbReference>
<dbReference type="InterPro" id="IPR011006">
    <property type="entry name" value="CheY-like_superfamily"/>
</dbReference>
<keyword evidence="8 18" id="KW-0812">Transmembrane</keyword>
<dbReference type="FunFam" id="3.30.565.10:FF:000010">
    <property type="entry name" value="Sensor histidine kinase RcsC"/>
    <property type="match status" value="1"/>
</dbReference>
<dbReference type="Gene3D" id="6.10.340.10">
    <property type="match status" value="1"/>
</dbReference>
<evidence type="ECO:0000256" key="10">
    <source>
        <dbReference type="ARBA" id="ARBA00022777"/>
    </source>
</evidence>
<dbReference type="InterPro" id="IPR005467">
    <property type="entry name" value="His_kinase_dom"/>
</dbReference>
<keyword evidence="24" id="KW-1185">Reference proteome</keyword>
<dbReference type="InterPro" id="IPR001789">
    <property type="entry name" value="Sig_transdc_resp-reg_receiver"/>
</dbReference>
<evidence type="ECO:0000256" key="6">
    <source>
        <dbReference type="ARBA" id="ARBA00022553"/>
    </source>
</evidence>
<dbReference type="AlphaFoldDB" id="A0A1I6J870"/>
<feature type="transmembrane region" description="Helical" evidence="18">
    <location>
        <begin position="179"/>
        <end position="199"/>
    </location>
</feature>
<gene>
    <name evidence="23" type="ORF">SAMN05216203_2765</name>
</gene>
<evidence type="ECO:0000259" key="22">
    <source>
        <dbReference type="PROSITE" id="PS50894"/>
    </source>
</evidence>
<comment type="subcellular location">
    <subcellularLocation>
        <location evidence="2">Cell inner membrane</location>
        <topology evidence="2">Multi-pass membrane protein</topology>
    </subcellularLocation>
</comment>
<dbReference type="InterPro" id="IPR003661">
    <property type="entry name" value="HisK_dim/P_dom"/>
</dbReference>
<dbReference type="Pfam" id="PF00512">
    <property type="entry name" value="HisKA"/>
    <property type="match status" value="1"/>
</dbReference>
<evidence type="ECO:0000256" key="13">
    <source>
        <dbReference type="ARBA" id="ARBA00023012"/>
    </source>
</evidence>
<dbReference type="GO" id="GO:0000155">
    <property type="term" value="F:phosphorelay sensor kinase activity"/>
    <property type="evidence" value="ECO:0007669"/>
    <property type="project" value="InterPro"/>
</dbReference>
<dbReference type="PANTHER" id="PTHR45339">
    <property type="entry name" value="HYBRID SIGNAL TRANSDUCTION HISTIDINE KINASE J"/>
    <property type="match status" value="1"/>
</dbReference>
<dbReference type="Pfam" id="PF00672">
    <property type="entry name" value="HAMP"/>
    <property type="match status" value="1"/>
</dbReference>